<evidence type="ECO:0000259" key="3">
    <source>
        <dbReference type="PROSITE" id="PS50893"/>
    </source>
</evidence>
<evidence type="ECO:0000256" key="1">
    <source>
        <dbReference type="ARBA" id="ARBA00022741"/>
    </source>
</evidence>
<dbReference type="RefSeq" id="WP_207341627.1">
    <property type="nucleotide sequence ID" value="NZ_CP074405.1"/>
</dbReference>
<protein>
    <submittedName>
        <fullName evidence="4">ABC transporter ATP-binding protein</fullName>
    </submittedName>
</protein>
<dbReference type="PROSITE" id="PS00211">
    <property type="entry name" value="ABC_TRANSPORTER_1"/>
    <property type="match status" value="1"/>
</dbReference>
<keyword evidence="2 4" id="KW-0067">ATP-binding</keyword>
<dbReference type="SMART" id="SM00382">
    <property type="entry name" value="AAA"/>
    <property type="match status" value="2"/>
</dbReference>
<evidence type="ECO:0000313" key="5">
    <source>
        <dbReference type="Proteomes" id="UP000677804"/>
    </source>
</evidence>
<dbReference type="InterPro" id="IPR027417">
    <property type="entry name" value="P-loop_NTPase"/>
</dbReference>
<dbReference type="PANTHER" id="PTHR43790:SF4">
    <property type="entry name" value="GUANOSINE IMPORT ATP-BINDING PROTEIN NUPO"/>
    <property type="match status" value="1"/>
</dbReference>
<dbReference type="Pfam" id="PF00005">
    <property type="entry name" value="ABC_tran"/>
    <property type="match status" value="2"/>
</dbReference>
<dbReference type="SUPFAM" id="SSF52540">
    <property type="entry name" value="P-loop containing nucleoside triphosphate hydrolases"/>
    <property type="match status" value="2"/>
</dbReference>
<dbReference type="Proteomes" id="UP000677804">
    <property type="component" value="Chromosome"/>
</dbReference>
<dbReference type="CDD" id="cd03216">
    <property type="entry name" value="ABC_Carb_Monos_I"/>
    <property type="match status" value="1"/>
</dbReference>
<dbReference type="PROSITE" id="PS50893">
    <property type="entry name" value="ABC_TRANSPORTER_2"/>
    <property type="match status" value="2"/>
</dbReference>
<proteinExistence type="predicted"/>
<dbReference type="InterPro" id="IPR050107">
    <property type="entry name" value="ABC_carbohydrate_import_ATPase"/>
</dbReference>
<dbReference type="InterPro" id="IPR003593">
    <property type="entry name" value="AAA+_ATPase"/>
</dbReference>
<dbReference type="PANTHER" id="PTHR43790">
    <property type="entry name" value="CARBOHYDRATE TRANSPORT ATP-BINDING PROTEIN MG119-RELATED"/>
    <property type="match status" value="1"/>
</dbReference>
<evidence type="ECO:0000256" key="2">
    <source>
        <dbReference type="ARBA" id="ARBA00022840"/>
    </source>
</evidence>
<dbReference type="InterPro" id="IPR017871">
    <property type="entry name" value="ABC_transporter-like_CS"/>
</dbReference>
<dbReference type="GO" id="GO:0005524">
    <property type="term" value="F:ATP binding"/>
    <property type="evidence" value="ECO:0007669"/>
    <property type="project" value="UniProtKB-KW"/>
</dbReference>
<accession>A0ABX8D900</accession>
<gene>
    <name evidence="4" type="ORF">KG103_05315</name>
</gene>
<dbReference type="Gene3D" id="3.40.50.300">
    <property type="entry name" value="P-loop containing nucleotide triphosphate hydrolases"/>
    <property type="match status" value="2"/>
</dbReference>
<sequence length="505" mass="54565">MKLELRGITKRFGALVANDHIDLTVEPGEIHCLLGENGAGKSTLMNVLYGLYQADEGEILLDDEVQHFAGPGDAMAAGIGMVHQHFMLVPVFTVAENVMLGHEQTTTGGRLDLDAARSRVREIADRFGFHVDPDAVVEDLPVGVQQRVEIIKALSRDARVLVFDEPTAVLTPQETDELMDMMRRLKAGGTAIVFITHKLREVREVADRITVVRRGAVVGEASPTATDAELASLMVGRPVELVVHREPARPQGDGLRVEHLQVTDARGTVLVDDVSFEVPRGEILVVAGVQGNGQTELAEALAGLQGFVTGSIRLGSTELVGRSVRRVLDAGVGYVPEDRTLDGLVAEFTVAENLVLDRTDGPPFVRAGALQLRARDRFARDMVEQYDIRTQGIDSPVGRLSGGNQQKVVVARELSRDLRLLVAAQPTRGVDVGSIEFIHKRIVETRDEGVPVVVVATELDEAVALGDRILVMYRGRVVGIVPSDTPRDVLGLMMAGIAPNEGEAA</sequence>
<feature type="domain" description="ABC transporter" evidence="3">
    <location>
        <begin position="255"/>
        <end position="499"/>
    </location>
</feature>
<feature type="domain" description="ABC transporter" evidence="3">
    <location>
        <begin position="3"/>
        <end position="239"/>
    </location>
</feature>
<keyword evidence="1" id="KW-0547">Nucleotide-binding</keyword>
<name>A0ABX8D900_9CELL</name>
<organism evidence="4 5">
    <name type="scientific">Cellulomonas wangleii</name>
    <dbReference type="NCBI Taxonomy" id="2816956"/>
    <lineage>
        <taxon>Bacteria</taxon>
        <taxon>Bacillati</taxon>
        <taxon>Actinomycetota</taxon>
        <taxon>Actinomycetes</taxon>
        <taxon>Micrococcales</taxon>
        <taxon>Cellulomonadaceae</taxon>
        <taxon>Cellulomonas</taxon>
    </lineage>
</organism>
<reference evidence="4 5" key="1">
    <citation type="submission" date="2021-05" db="EMBL/GenBank/DDBJ databases">
        <title>Novel species in genus Cellulomonas.</title>
        <authorList>
            <person name="Zhang G."/>
        </authorList>
    </citation>
    <scope>NUCLEOTIDE SEQUENCE [LARGE SCALE GENOMIC DNA]</scope>
    <source>
        <strain evidence="5">zg-ZUI222</strain>
    </source>
</reference>
<dbReference type="InterPro" id="IPR003439">
    <property type="entry name" value="ABC_transporter-like_ATP-bd"/>
</dbReference>
<dbReference type="CDD" id="cd03215">
    <property type="entry name" value="ABC_Carb_Monos_II"/>
    <property type="match status" value="1"/>
</dbReference>
<evidence type="ECO:0000313" key="4">
    <source>
        <dbReference type="EMBL" id="QVI63310.1"/>
    </source>
</evidence>
<keyword evidence="5" id="KW-1185">Reference proteome</keyword>
<dbReference type="EMBL" id="CP074405">
    <property type="protein sequence ID" value="QVI63310.1"/>
    <property type="molecule type" value="Genomic_DNA"/>
</dbReference>